<feature type="region of interest" description="Disordered" evidence="1">
    <location>
        <begin position="1"/>
        <end position="33"/>
    </location>
</feature>
<evidence type="ECO:0000313" key="3">
    <source>
        <dbReference type="EMBL" id="GGI11283.1"/>
    </source>
</evidence>
<name>A0ABQ2B9J9_9MICO</name>
<feature type="compositionally biased region" description="Low complexity" evidence="1">
    <location>
        <begin position="245"/>
        <end position="257"/>
    </location>
</feature>
<protein>
    <recommendedName>
        <fullName evidence="2">Glycosyl hydrolase family 13 catalytic domain-containing protein</fullName>
    </recommendedName>
</protein>
<keyword evidence="4" id="KW-1185">Reference proteome</keyword>
<dbReference type="Gene3D" id="3.20.20.80">
    <property type="entry name" value="Glycosidases"/>
    <property type="match status" value="1"/>
</dbReference>
<reference evidence="4" key="1">
    <citation type="journal article" date="2019" name="Int. J. Syst. Evol. Microbiol.">
        <title>The Global Catalogue of Microorganisms (GCM) 10K type strain sequencing project: providing services to taxonomists for standard genome sequencing and annotation.</title>
        <authorList>
            <consortium name="The Broad Institute Genomics Platform"/>
            <consortium name="The Broad Institute Genome Sequencing Center for Infectious Disease"/>
            <person name="Wu L."/>
            <person name="Ma J."/>
        </authorList>
    </citation>
    <scope>NUCLEOTIDE SEQUENCE [LARGE SCALE GENOMIC DNA]</scope>
    <source>
        <strain evidence="4">CCM 8653</strain>
    </source>
</reference>
<dbReference type="SUPFAM" id="SSF51445">
    <property type="entry name" value="(Trans)glycosidases"/>
    <property type="match status" value="1"/>
</dbReference>
<dbReference type="Proteomes" id="UP000632535">
    <property type="component" value="Unassembled WGS sequence"/>
</dbReference>
<dbReference type="InterPro" id="IPR017853">
    <property type="entry name" value="GH"/>
</dbReference>
<evidence type="ECO:0000256" key="1">
    <source>
        <dbReference type="SAM" id="MobiDB-lite"/>
    </source>
</evidence>
<gene>
    <name evidence="3" type="ORF">GCM10007368_35430</name>
</gene>
<dbReference type="SMART" id="SM00642">
    <property type="entry name" value="Aamy"/>
    <property type="match status" value="1"/>
</dbReference>
<accession>A0ABQ2B9J9</accession>
<dbReference type="Gene3D" id="2.60.40.10">
    <property type="entry name" value="Immunoglobulins"/>
    <property type="match status" value="1"/>
</dbReference>
<evidence type="ECO:0000313" key="4">
    <source>
        <dbReference type="Proteomes" id="UP000632535"/>
    </source>
</evidence>
<organism evidence="3 4">
    <name type="scientific">Isoptericola cucumis</name>
    <dbReference type="NCBI Taxonomy" id="1776856"/>
    <lineage>
        <taxon>Bacteria</taxon>
        <taxon>Bacillati</taxon>
        <taxon>Actinomycetota</taxon>
        <taxon>Actinomycetes</taxon>
        <taxon>Micrococcales</taxon>
        <taxon>Promicromonosporaceae</taxon>
        <taxon>Isoptericola</taxon>
    </lineage>
</organism>
<proteinExistence type="predicted"/>
<feature type="region of interest" description="Disordered" evidence="1">
    <location>
        <begin position="245"/>
        <end position="265"/>
    </location>
</feature>
<evidence type="ECO:0000259" key="2">
    <source>
        <dbReference type="SMART" id="SM00642"/>
    </source>
</evidence>
<dbReference type="EMBL" id="BMDG01000014">
    <property type="protein sequence ID" value="GGI11283.1"/>
    <property type="molecule type" value="Genomic_DNA"/>
</dbReference>
<dbReference type="PANTHER" id="PTHR43651:SF11">
    <property type="entry name" value="MALTO-OLIGOSYLTREHALOSE TREHALOHYDROLASE"/>
    <property type="match status" value="1"/>
</dbReference>
<dbReference type="PANTHER" id="PTHR43651">
    <property type="entry name" value="1,4-ALPHA-GLUCAN-BRANCHING ENZYME"/>
    <property type="match status" value="1"/>
</dbReference>
<dbReference type="InterPro" id="IPR013783">
    <property type="entry name" value="Ig-like_fold"/>
</dbReference>
<dbReference type="InterPro" id="IPR006047">
    <property type="entry name" value="GH13_cat_dom"/>
</dbReference>
<sequence>MARVSAVTAADPGLEVPQELGPPPPAPRARDRWPGARPLVWAPRARTVEVVLPHADGTQDRRPMRLVGAHEPGYWRADQELDDGTDYYFSVDHAAPVPDPCSPHLPGGLTGPSRVLGRDFGWTDHDWHGRDLSRAPLLHVDVATFTPAGTLDAAAQLLDDVAATGVAGVELSPVSAFDPARGPAAGVRLFAVHGPYGGPQALQRFVDAAHGAGLAVVLDLPHRWAVADDLGLHAFGPYAVGSRIGPRTGARPGPAGTDSPRINLDGAGSRGPRDFLVADAERWLCDFHVDGLLLDIEALVDRSPVPFLTELGERVHALSERLGRPLTLLTDGPGRSDRLITVVHGILGAPGDAGRVEDLHRLAQLVFPAAPAWRPPSHRRARRAAQRAASVLVEDLTRLPAAARAVPWSHDTVRPAPTTDDDRACLLTFALLAGTPPVLDTEHVPVGLDDPASRRLVAWTGALVDLRPEVTAELDVEVEIHTEGEVLLCRRGSAAIALATGASPAVLDLGALPSHLGPWRPVAAWDPDGVRHEDGRLTLPPRAPVVLQASDRA</sequence>
<comment type="caution">
    <text evidence="3">The sequence shown here is derived from an EMBL/GenBank/DDBJ whole genome shotgun (WGS) entry which is preliminary data.</text>
</comment>
<feature type="domain" description="Glycosyl hydrolase family 13 catalytic" evidence="2">
    <location>
        <begin position="114"/>
        <end position="467"/>
    </location>
</feature>